<proteinExistence type="predicted"/>
<name>A0A9X1NIT2_9ACTN</name>
<dbReference type="RefSeq" id="WP_231447654.1">
    <property type="nucleotide sequence ID" value="NZ_JAJOMB010000018.1"/>
</dbReference>
<evidence type="ECO:0000313" key="1">
    <source>
        <dbReference type="EMBL" id="MCD5314850.1"/>
    </source>
</evidence>
<reference evidence="1" key="1">
    <citation type="submission" date="2021-11" db="EMBL/GenBank/DDBJ databases">
        <title>Streptomyces corallinus and Kineosporia corallina sp. nov., two new coral-derived marine actinobacteria.</title>
        <authorList>
            <person name="Buangrab K."/>
            <person name="Sutthacheep M."/>
            <person name="Yeemin T."/>
            <person name="Harunari E."/>
            <person name="Igarashi Y."/>
            <person name="Sripreechasak P."/>
            <person name="Kanchanasin P."/>
            <person name="Tanasupawat S."/>
            <person name="Phongsopitanun W."/>
        </authorList>
    </citation>
    <scope>NUCLEOTIDE SEQUENCE</scope>
    <source>
        <strain evidence="1">JCM 31032</strain>
    </source>
</reference>
<protein>
    <submittedName>
        <fullName evidence="1">Uncharacterized protein</fullName>
    </submittedName>
</protein>
<dbReference type="EMBL" id="JAJOMB010000018">
    <property type="protein sequence ID" value="MCD5314850.1"/>
    <property type="molecule type" value="Genomic_DNA"/>
</dbReference>
<dbReference type="Proteomes" id="UP001138997">
    <property type="component" value="Unassembled WGS sequence"/>
</dbReference>
<accession>A0A9X1NIT2</accession>
<organism evidence="1 2">
    <name type="scientific">Kineosporia babensis</name>
    <dbReference type="NCBI Taxonomy" id="499548"/>
    <lineage>
        <taxon>Bacteria</taxon>
        <taxon>Bacillati</taxon>
        <taxon>Actinomycetota</taxon>
        <taxon>Actinomycetes</taxon>
        <taxon>Kineosporiales</taxon>
        <taxon>Kineosporiaceae</taxon>
        <taxon>Kineosporia</taxon>
    </lineage>
</organism>
<keyword evidence="2" id="KW-1185">Reference proteome</keyword>
<dbReference type="AlphaFoldDB" id="A0A9X1NIT2"/>
<evidence type="ECO:0000313" key="2">
    <source>
        <dbReference type="Proteomes" id="UP001138997"/>
    </source>
</evidence>
<sequence>MREKLHPDGHPWVKTSVVDEEAIDHERIIGSVTVTGDVVNTRLAQRIDYDLLAEPVTVIPSPPRITLGDTFEMNAAQAPRLPG</sequence>
<comment type="caution">
    <text evidence="1">The sequence shown here is derived from an EMBL/GenBank/DDBJ whole genome shotgun (WGS) entry which is preliminary data.</text>
</comment>
<gene>
    <name evidence="1" type="ORF">LR394_28505</name>
</gene>